<evidence type="ECO:0000256" key="11">
    <source>
        <dbReference type="SAM" id="Phobius"/>
    </source>
</evidence>
<evidence type="ECO:0000256" key="1">
    <source>
        <dbReference type="ARBA" id="ARBA00004651"/>
    </source>
</evidence>
<keyword evidence="5 10" id="KW-0297">G-protein coupled receptor</keyword>
<keyword evidence="9 10" id="KW-0807">Transducer</keyword>
<evidence type="ECO:0000256" key="3">
    <source>
        <dbReference type="ARBA" id="ARBA00022692"/>
    </source>
</evidence>
<dbReference type="PANTHER" id="PTHR24248:SF125">
    <property type="entry name" value="DOPAMINE D2-LIKE RECEPTOR"/>
    <property type="match status" value="1"/>
</dbReference>
<feature type="transmembrane region" description="Helical" evidence="11">
    <location>
        <begin position="382"/>
        <end position="400"/>
    </location>
</feature>
<feature type="transmembrane region" description="Helical" evidence="11">
    <location>
        <begin position="99"/>
        <end position="128"/>
    </location>
</feature>
<keyword evidence="4 11" id="KW-1133">Transmembrane helix</keyword>
<evidence type="ECO:0000256" key="4">
    <source>
        <dbReference type="ARBA" id="ARBA00022989"/>
    </source>
</evidence>
<name>A0A193KUJ8_SCHMD</name>
<evidence type="ECO:0000256" key="8">
    <source>
        <dbReference type="ARBA" id="ARBA00023170"/>
    </source>
</evidence>
<feature type="transmembrane region" description="Helical" evidence="11">
    <location>
        <begin position="412"/>
        <end position="431"/>
    </location>
</feature>
<evidence type="ECO:0000256" key="7">
    <source>
        <dbReference type="ARBA" id="ARBA00023157"/>
    </source>
</evidence>
<dbReference type="InterPro" id="IPR000929">
    <property type="entry name" value="Dopamine_rcpt"/>
</dbReference>
<comment type="similarity">
    <text evidence="10">Belongs to the G-protein coupled receptor 1 family.</text>
</comment>
<evidence type="ECO:0000256" key="6">
    <source>
        <dbReference type="ARBA" id="ARBA00023136"/>
    </source>
</evidence>
<proteinExistence type="evidence at transcript level"/>
<evidence type="ECO:0000256" key="9">
    <source>
        <dbReference type="ARBA" id="ARBA00023224"/>
    </source>
</evidence>
<keyword evidence="7" id="KW-1015">Disulfide bond</keyword>
<organism evidence="13">
    <name type="scientific">Schmidtea mediterranea</name>
    <name type="common">Freshwater planarian flatworm</name>
    <dbReference type="NCBI Taxonomy" id="79327"/>
    <lineage>
        <taxon>Eukaryota</taxon>
        <taxon>Metazoa</taxon>
        <taxon>Spiralia</taxon>
        <taxon>Lophotrochozoa</taxon>
        <taxon>Platyhelminthes</taxon>
        <taxon>Rhabditophora</taxon>
        <taxon>Seriata</taxon>
        <taxon>Tricladida</taxon>
        <taxon>Continenticola</taxon>
        <taxon>Geoplanoidea</taxon>
        <taxon>Dugesiidae</taxon>
        <taxon>Schmidtea</taxon>
    </lineage>
</organism>
<evidence type="ECO:0000259" key="12">
    <source>
        <dbReference type="PROSITE" id="PS50262"/>
    </source>
</evidence>
<dbReference type="PROSITE" id="PS50262">
    <property type="entry name" value="G_PROTEIN_RECEP_F1_2"/>
    <property type="match status" value="1"/>
</dbReference>
<dbReference type="Gene3D" id="1.20.1070.10">
    <property type="entry name" value="Rhodopsin 7-helix transmembrane proteins"/>
    <property type="match status" value="2"/>
</dbReference>
<dbReference type="SUPFAM" id="SSF81321">
    <property type="entry name" value="Family A G protein-coupled receptor-like"/>
    <property type="match status" value="1"/>
</dbReference>
<gene>
    <name evidence="13" type="primary">gcr066</name>
</gene>
<dbReference type="InterPro" id="IPR000276">
    <property type="entry name" value="GPCR_Rhodpsn"/>
</dbReference>
<keyword evidence="2" id="KW-1003">Cell membrane</keyword>
<comment type="subcellular location">
    <subcellularLocation>
        <location evidence="1">Cell membrane</location>
        <topology evidence="1">Multi-pass membrane protein</topology>
    </subcellularLocation>
</comment>
<dbReference type="AlphaFoldDB" id="A0A193KUJ8"/>
<keyword evidence="6 11" id="KW-0472">Membrane</keyword>
<dbReference type="SMART" id="SM01381">
    <property type="entry name" value="7TM_GPCR_Srsx"/>
    <property type="match status" value="1"/>
</dbReference>
<protein>
    <submittedName>
        <fullName evidence="13">GCR066</fullName>
    </submittedName>
</protein>
<evidence type="ECO:0000256" key="10">
    <source>
        <dbReference type="RuleBase" id="RU000688"/>
    </source>
</evidence>
<dbReference type="PANTHER" id="PTHR24248">
    <property type="entry name" value="ADRENERGIC RECEPTOR-RELATED G-PROTEIN COUPLED RECEPTOR"/>
    <property type="match status" value="1"/>
</dbReference>
<evidence type="ECO:0000256" key="2">
    <source>
        <dbReference type="ARBA" id="ARBA00022475"/>
    </source>
</evidence>
<accession>A0A193KUJ8</accession>
<dbReference type="GO" id="GO:0004930">
    <property type="term" value="F:G protein-coupled receptor activity"/>
    <property type="evidence" value="ECO:0007669"/>
    <property type="project" value="UniProtKB-KW"/>
</dbReference>
<feature type="transmembrane region" description="Helical" evidence="11">
    <location>
        <begin position="148"/>
        <end position="176"/>
    </location>
</feature>
<dbReference type="InterPro" id="IPR017452">
    <property type="entry name" value="GPCR_Rhodpsn_7TM"/>
</dbReference>
<feature type="domain" description="G-protein coupled receptors family 1 profile" evidence="12">
    <location>
        <begin position="48"/>
        <end position="441"/>
    </location>
</feature>
<evidence type="ECO:0000256" key="5">
    <source>
        <dbReference type="ARBA" id="ARBA00023040"/>
    </source>
</evidence>
<dbReference type="OrthoDB" id="10010417at2759"/>
<dbReference type="GO" id="GO:0001591">
    <property type="term" value="F:dopamine neurotransmitter receptor activity, coupled via Gi/Go"/>
    <property type="evidence" value="ECO:0007669"/>
    <property type="project" value="TreeGrafter"/>
</dbReference>
<dbReference type="PROSITE" id="PS00237">
    <property type="entry name" value="G_PROTEIN_RECEP_F1_1"/>
    <property type="match status" value="1"/>
</dbReference>
<feature type="transmembrane region" description="Helical" evidence="11">
    <location>
        <begin position="33"/>
        <end position="57"/>
    </location>
</feature>
<reference evidence="13" key="1">
    <citation type="journal article" date="2016" name="PLoS Biol.">
        <title>GPCRs Direct Germline Development and Somatic Gonad Function in Planarians.</title>
        <authorList>
            <person name="Saberi A."/>
            <person name="Jamal A."/>
            <person name="Beets I."/>
            <person name="Schoofs L."/>
            <person name="Newmark P.A."/>
        </authorList>
    </citation>
    <scope>NUCLEOTIDE SEQUENCE</scope>
</reference>
<dbReference type="PRINTS" id="PR00242">
    <property type="entry name" value="DOPAMINER"/>
</dbReference>
<dbReference type="GO" id="GO:0045202">
    <property type="term" value="C:synapse"/>
    <property type="evidence" value="ECO:0007669"/>
    <property type="project" value="GOC"/>
</dbReference>
<dbReference type="EMBL" id="KX018875">
    <property type="protein sequence ID" value="ANO39036.1"/>
    <property type="molecule type" value="mRNA"/>
</dbReference>
<feature type="transmembrane region" description="Helical" evidence="11">
    <location>
        <begin position="69"/>
        <end position="93"/>
    </location>
</feature>
<dbReference type="Pfam" id="PF00001">
    <property type="entry name" value="7tm_1"/>
    <property type="match status" value="1"/>
</dbReference>
<dbReference type="PRINTS" id="PR00237">
    <property type="entry name" value="GPCRRHODOPSN"/>
</dbReference>
<keyword evidence="3 10" id="KW-0812">Transmembrane</keyword>
<evidence type="ECO:0000313" key="13">
    <source>
        <dbReference type="EMBL" id="ANO39036.1"/>
    </source>
</evidence>
<keyword evidence="8 10" id="KW-0675">Receptor</keyword>
<feature type="transmembrane region" description="Helical" evidence="11">
    <location>
        <begin position="196"/>
        <end position="220"/>
    </location>
</feature>
<dbReference type="GO" id="GO:0005886">
    <property type="term" value="C:plasma membrane"/>
    <property type="evidence" value="ECO:0007669"/>
    <property type="project" value="UniProtKB-SubCell"/>
</dbReference>
<sequence>MNNQTAFDLQYLIISDQMRNVSLQYIDNETKRYWLLILFLIPLFTLLGNSLVVLSIIKERNLRTTTNYFILSLAIADISLAILVMPICIWIEINNGKWNYGITFCDIFIVSDVTFCTASIFNLASISIDRYYAVTQPLKYSRHSHRRIYITILLSWLISFVTALPMACGINHRLVLSHNSSNISDISECSFQNADFAIYSSIISFYIPAIITLVLYYRIFKVIIYRNKIKNTKQTNNYPEIHICDSLTMENDENIPLEVIENRNLTDVGYKNLENSPDTVIKNKFCEQSDVQFMRSFPRSSINSNSIMANPAITRDGSDFQSMVDFRRHLKQRIHSAKEIQLNKSAKYLRPLKVKFIHFKIHKNSQNSKKTRSNREKRATKTLAIVIGVFLLCWMPYFAINLLVGLSNKLNWSLFSKILLNLYSTVTWMGYMNSFMNPIIYTTFNTEFRYAFKKILCC</sequence>